<protein>
    <submittedName>
        <fullName evidence="2">Viral A-type inclusion protein</fullName>
    </submittedName>
</protein>
<name>X6L8G9_RETFI</name>
<sequence>MTSKNKDDTDTSQIDDIFANLEGEFIHEKNRGEIYKHASGFYDDQFIVFTLQQLISEVQDRILASKPVLNSDHLEKLINFIGGKSTISTESASKINMDDLKHLKAYPVGLFGTKEEVIWQLQTLNCISKPIQDMLSSDKSEEYLSTGVYAIMNLKDSFLKLDKTPKELELLSRSSNVDVVLFFWPDIDSFTDIKRGNAASLFLRVLLEVCSTVCMKVSQSELNDFYADKQTVQDKVDEEKKIMGSGIQFEMKEEQKNDVSYNVQEITSFPTEKERKQNGSNVSAISNNAFIIEGVQSIILCHFFIQEHATDSKLFQFAYSSKEELVNYIKQITKTHRLTLWSEAFDTWKKVSIFAEVICPDLIKKFNEQLLLIEKSHDKLIRTSRLTAQDLYDSQKLKLEADFGRFFAYTCKDTKLEVIKETAKELPNEKINSFFRSNKGSTTSILKKDFDNGITALTTFIPDNAPYHSLSDSKKFEDLKKDIEKLYKWYEYQLSKIEESVRRQFEQEKKRESKNNQSKSKEKEGRKNNEEQTSSDKLAINDLLYKPRKLSIIRKILQPRIERTQLTEEERQGIEDRLDRCDYSQLQIQLISKFGKIYVKYKQIFFNTNPIKSLPYQEEELKKEYDSDRSKRELELNKEFLKKLDESMNNDKPLFCVIEKCQNNELRGIIGTKLKPVQHLAFAFGNFVTQDSRSNDLKLKQVIQRNNDFDIRGNEELVFAYGLASNEIVLVLSIDKNVSEALLMDEEIKVDNNEIAKKQS</sequence>
<gene>
    <name evidence="2" type="ORF">RFI_39726</name>
</gene>
<feature type="compositionally biased region" description="Basic and acidic residues" evidence="1">
    <location>
        <begin position="506"/>
        <end position="530"/>
    </location>
</feature>
<dbReference type="Proteomes" id="UP000023152">
    <property type="component" value="Unassembled WGS sequence"/>
</dbReference>
<feature type="non-terminal residue" evidence="2">
    <location>
        <position position="760"/>
    </location>
</feature>
<organism evidence="2 3">
    <name type="scientific">Reticulomyxa filosa</name>
    <dbReference type="NCBI Taxonomy" id="46433"/>
    <lineage>
        <taxon>Eukaryota</taxon>
        <taxon>Sar</taxon>
        <taxon>Rhizaria</taxon>
        <taxon>Retaria</taxon>
        <taxon>Foraminifera</taxon>
        <taxon>Monothalamids</taxon>
        <taxon>Reticulomyxidae</taxon>
        <taxon>Reticulomyxa</taxon>
    </lineage>
</organism>
<feature type="region of interest" description="Disordered" evidence="1">
    <location>
        <begin position="506"/>
        <end position="534"/>
    </location>
</feature>
<comment type="caution">
    <text evidence="2">The sequence shown here is derived from an EMBL/GenBank/DDBJ whole genome shotgun (WGS) entry which is preliminary data.</text>
</comment>
<dbReference type="OrthoDB" id="2343366at2759"/>
<proteinExistence type="predicted"/>
<reference evidence="2 3" key="1">
    <citation type="journal article" date="2013" name="Curr. Biol.">
        <title>The Genome of the Foraminiferan Reticulomyxa filosa.</title>
        <authorList>
            <person name="Glockner G."/>
            <person name="Hulsmann N."/>
            <person name="Schleicher M."/>
            <person name="Noegel A.A."/>
            <person name="Eichinger L."/>
            <person name="Gallinger C."/>
            <person name="Pawlowski J."/>
            <person name="Sierra R."/>
            <person name="Euteneuer U."/>
            <person name="Pillet L."/>
            <person name="Moustafa A."/>
            <person name="Platzer M."/>
            <person name="Groth M."/>
            <person name="Szafranski K."/>
            <person name="Schliwa M."/>
        </authorList>
    </citation>
    <scope>NUCLEOTIDE SEQUENCE [LARGE SCALE GENOMIC DNA]</scope>
</reference>
<evidence type="ECO:0000256" key="1">
    <source>
        <dbReference type="SAM" id="MobiDB-lite"/>
    </source>
</evidence>
<keyword evidence="3" id="KW-1185">Reference proteome</keyword>
<evidence type="ECO:0000313" key="2">
    <source>
        <dbReference type="EMBL" id="ETN97800.1"/>
    </source>
</evidence>
<accession>X6L8G9</accession>
<evidence type="ECO:0000313" key="3">
    <source>
        <dbReference type="Proteomes" id="UP000023152"/>
    </source>
</evidence>
<dbReference type="EMBL" id="ASPP01048579">
    <property type="protein sequence ID" value="ETN97800.1"/>
    <property type="molecule type" value="Genomic_DNA"/>
</dbReference>
<dbReference type="AlphaFoldDB" id="X6L8G9"/>